<feature type="signal peptide" evidence="1">
    <location>
        <begin position="1"/>
        <end position="21"/>
    </location>
</feature>
<keyword evidence="1" id="KW-0732">Signal</keyword>
<sequence>MKILSPLFVAASLFVAGPAFAHDEDALKSAPPGAPYIQVSDALPLPEFIPGLGTLFVVPENLPAGPFLAYDHDGKLSATVYMTPLEDLQNGSAYDDLGIGSHTVSSVDIYYNAGHPGVEKPHAHIVLFHDAGAKERLAK</sequence>
<dbReference type="AlphaFoldDB" id="A0A059FIB6"/>
<gene>
    <name evidence="2" type="ORF">HJA_04146</name>
</gene>
<feature type="chain" id="PRO_5001572428" description="Lipoprotein" evidence="1">
    <location>
        <begin position="22"/>
        <end position="139"/>
    </location>
</feature>
<comment type="caution">
    <text evidence="2">The sequence shown here is derived from an EMBL/GenBank/DDBJ whole genome shotgun (WGS) entry which is preliminary data.</text>
</comment>
<dbReference type="Gene3D" id="3.30.200.270">
    <property type="match status" value="1"/>
</dbReference>
<dbReference type="EMBL" id="ARYJ01000002">
    <property type="protein sequence ID" value="KCZ90390.1"/>
    <property type="molecule type" value="Genomic_DNA"/>
</dbReference>
<dbReference type="OrthoDB" id="33583at2"/>
<dbReference type="RefSeq" id="WP_035578559.1">
    <property type="nucleotide sequence ID" value="NZ_ARYJ01000002.1"/>
</dbReference>
<keyword evidence="3" id="KW-1185">Reference proteome</keyword>
<dbReference type="eggNOG" id="ENOG5032TNM">
    <property type="taxonomic scope" value="Bacteria"/>
</dbReference>
<evidence type="ECO:0000256" key="1">
    <source>
        <dbReference type="SAM" id="SignalP"/>
    </source>
</evidence>
<name>A0A059FIB6_9PROT</name>
<dbReference type="STRING" id="1280952.HJA_04146"/>
<accession>A0A059FIB6</accession>
<evidence type="ECO:0000313" key="2">
    <source>
        <dbReference type="EMBL" id="KCZ90390.1"/>
    </source>
</evidence>
<protein>
    <recommendedName>
        <fullName evidence="4">Lipoprotein</fullName>
    </recommendedName>
</protein>
<reference evidence="2 3" key="1">
    <citation type="journal article" date="2014" name="Antonie Van Leeuwenhoek">
        <title>Hyphomonas beringensis sp. nov. and Hyphomonas chukchiensis sp. nov., isolated from surface seawater of the Bering Sea and Chukchi Sea.</title>
        <authorList>
            <person name="Li C."/>
            <person name="Lai Q."/>
            <person name="Li G."/>
            <person name="Dong C."/>
            <person name="Wang J."/>
            <person name="Liao Y."/>
            <person name="Shao Z."/>
        </authorList>
    </citation>
    <scope>NUCLEOTIDE SEQUENCE [LARGE SCALE GENOMIC DNA]</scope>
    <source>
        <strain evidence="2 3">VP2</strain>
    </source>
</reference>
<evidence type="ECO:0008006" key="4">
    <source>
        <dbReference type="Google" id="ProtNLM"/>
    </source>
</evidence>
<proteinExistence type="predicted"/>
<dbReference type="Proteomes" id="UP000024816">
    <property type="component" value="Unassembled WGS sequence"/>
</dbReference>
<dbReference type="PATRIC" id="fig|1280952.3.peg.819"/>
<organism evidence="2 3">
    <name type="scientific">Hyphomonas jannaschiana VP2</name>
    <dbReference type="NCBI Taxonomy" id="1280952"/>
    <lineage>
        <taxon>Bacteria</taxon>
        <taxon>Pseudomonadati</taxon>
        <taxon>Pseudomonadota</taxon>
        <taxon>Alphaproteobacteria</taxon>
        <taxon>Hyphomonadales</taxon>
        <taxon>Hyphomonadaceae</taxon>
        <taxon>Hyphomonas</taxon>
    </lineage>
</organism>
<evidence type="ECO:0000313" key="3">
    <source>
        <dbReference type="Proteomes" id="UP000024816"/>
    </source>
</evidence>